<dbReference type="Gene3D" id="3.40.50.300">
    <property type="entry name" value="P-loop containing nucleotide triphosphate hydrolases"/>
    <property type="match status" value="1"/>
</dbReference>
<dbReference type="GO" id="GO:0005525">
    <property type="term" value="F:GTP binding"/>
    <property type="evidence" value="ECO:0007669"/>
    <property type="project" value="UniProtKB-KW"/>
</dbReference>
<evidence type="ECO:0000256" key="3">
    <source>
        <dbReference type="ARBA" id="ARBA00022475"/>
    </source>
</evidence>
<dbReference type="PANTHER" id="PTHR43185">
    <property type="entry name" value="FERROUS IRON TRANSPORT PROTEIN B"/>
    <property type="match status" value="1"/>
</dbReference>
<dbReference type="GO" id="GO:0046872">
    <property type="term" value="F:metal ion binding"/>
    <property type="evidence" value="ECO:0007669"/>
    <property type="project" value="UniProtKB-KW"/>
</dbReference>
<name>A0A656HK97_THINJ</name>
<keyword evidence="14" id="KW-0460">Magnesium</keyword>
<dbReference type="Pfam" id="PF07664">
    <property type="entry name" value="FeoB_C"/>
    <property type="match status" value="1"/>
</dbReference>
<evidence type="ECO:0000256" key="8">
    <source>
        <dbReference type="ARBA" id="ARBA00023004"/>
    </source>
</evidence>
<dbReference type="InterPro" id="IPR027417">
    <property type="entry name" value="P-loop_NTPase"/>
</dbReference>
<keyword evidence="14" id="KW-0479">Metal-binding</keyword>
<dbReference type="NCBIfam" id="TIGR00437">
    <property type="entry name" value="feoB"/>
    <property type="match status" value="1"/>
</dbReference>
<feature type="binding site" evidence="14">
    <location>
        <position position="40"/>
    </location>
    <ligand>
        <name>Mg(2+)</name>
        <dbReference type="ChEBI" id="CHEBI:18420"/>
        <label>2</label>
    </ligand>
</feature>
<feature type="binding site" evidence="13">
    <location>
        <begin position="134"/>
        <end position="137"/>
    </location>
    <ligand>
        <name>GTP</name>
        <dbReference type="ChEBI" id="CHEBI:37565"/>
        <label>1</label>
    </ligand>
</feature>
<organism evidence="17 18">
    <name type="scientific">Thiothrix nivea (strain ATCC 35100 / DSM 5205 / JP2)</name>
    <dbReference type="NCBI Taxonomy" id="870187"/>
    <lineage>
        <taxon>Bacteria</taxon>
        <taxon>Pseudomonadati</taxon>
        <taxon>Pseudomonadota</taxon>
        <taxon>Gammaproteobacteria</taxon>
        <taxon>Thiotrichales</taxon>
        <taxon>Thiotrichaceae</taxon>
        <taxon>Thiothrix</taxon>
    </lineage>
</organism>
<comment type="function">
    <text evidence="15">Probable transporter of a GTP-driven Fe(2+) uptake system.</text>
</comment>
<dbReference type="InterPro" id="IPR003373">
    <property type="entry name" value="Fe2_transport_prot-B"/>
</dbReference>
<feature type="transmembrane region" description="Helical" evidence="15">
    <location>
        <begin position="697"/>
        <end position="718"/>
    </location>
</feature>
<dbReference type="Proteomes" id="UP000005317">
    <property type="component" value="Unassembled WGS sequence"/>
</dbReference>
<evidence type="ECO:0000256" key="5">
    <source>
        <dbReference type="ARBA" id="ARBA00022692"/>
    </source>
</evidence>
<accession>A0A656HK97</accession>
<gene>
    <name evidence="17" type="ORF">Thini_3176</name>
</gene>
<keyword evidence="6 13" id="KW-0547">Nucleotide-binding</keyword>
<dbReference type="Pfam" id="PF07670">
    <property type="entry name" value="Gate"/>
    <property type="match status" value="2"/>
</dbReference>
<evidence type="ECO:0000256" key="14">
    <source>
        <dbReference type="PIRSR" id="PIRSR603373-2"/>
    </source>
</evidence>
<dbReference type="InterPro" id="IPR030389">
    <property type="entry name" value="G_FEOB_dom"/>
</dbReference>
<evidence type="ECO:0000256" key="10">
    <source>
        <dbReference type="ARBA" id="ARBA00023134"/>
    </source>
</evidence>
<dbReference type="Pfam" id="PF02421">
    <property type="entry name" value="FeoB_N"/>
    <property type="match status" value="1"/>
</dbReference>
<comment type="similarity">
    <text evidence="15">Belongs to the TRAFAC class TrmE-Era-EngA-EngB-Septin-like GTPase superfamily. FeoB GTPase (TC 9.A.8) family.</text>
</comment>
<evidence type="ECO:0000256" key="7">
    <source>
        <dbReference type="ARBA" id="ARBA00022989"/>
    </source>
</evidence>
<dbReference type="NCBIfam" id="NF007105">
    <property type="entry name" value="PRK09554.1"/>
    <property type="match status" value="1"/>
</dbReference>
<feature type="binding site" evidence="13">
    <location>
        <begin position="51"/>
        <end position="55"/>
    </location>
    <ligand>
        <name>GTP</name>
        <dbReference type="ChEBI" id="CHEBI:37565"/>
        <label>1</label>
    </ligand>
</feature>
<dbReference type="PANTHER" id="PTHR43185:SF1">
    <property type="entry name" value="FE(2+) TRANSPORTER FEOB"/>
    <property type="match status" value="1"/>
</dbReference>
<evidence type="ECO:0000256" key="13">
    <source>
        <dbReference type="PIRSR" id="PIRSR603373-1"/>
    </source>
</evidence>
<keyword evidence="5 15" id="KW-0812">Transmembrane</keyword>
<keyword evidence="9" id="KW-0406">Ion transport</keyword>
<feature type="transmembrane region" description="Helical" evidence="15">
    <location>
        <begin position="457"/>
        <end position="476"/>
    </location>
</feature>
<feature type="transmembrane region" description="Helical" evidence="15">
    <location>
        <begin position="348"/>
        <end position="370"/>
    </location>
</feature>
<feature type="domain" description="FeoB-type G" evidence="16">
    <location>
        <begin position="19"/>
        <end position="183"/>
    </location>
</feature>
<evidence type="ECO:0000256" key="4">
    <source>
        <dbReference type="ARBA" id="ARBA00022496"/>
    </source>
</evidence>
<evidence type="ECO:0000313" key="17">
    <source>
        <dbReference type="EMBL" id="EIJ35699.1"/>
    </source>
</evidence>
<keyword evidence="2 15" id="KW-0813">Transport</keyword>
<comment type="subcellular location">
    <subcellularLocation>
        <location evidence="15">Cell inner membrane</location>
        <topology evidence="15">Multi-pass membrane protein</topology>
    </subcellularLocation>
    <subcellularLocation>
        <location evidence="1">Cell membrane</location>
        <topology evidence="1">Multi-pass membrane protein</topology>
    </subcellularLocation>
</comment>
<evidence type="ECO:0000256" key="11">
    <source>
        <dbReference type="ARBA" id="ARBA00023136"/>
    </source>
</evidence>
<evidence type="ECO:0000256" key="6">
    <source>
        <dbReference type="ARBA" id="ARBA00022741"/>
    </source>
</evidence>
<evidence type="ECO:0000313" key="18">
    <source>
        <dbReference type="Proteomes" id="UP000005317"/>
    </source>
</evidence>
<sequence>MAKECCNAQEKRCPRSALHKEIALLGNPNAGKTTLFNLLTGARQRTGNWPGVTVERKEGQCRLLNEDLHVVDLPGTYSLDFSDTSADEAVARKFVQQHHDYLYINILDASTLERGLYLTLQLRELNVPMLVLLNMMDVAERRGRQVDVQALHERLGCPVIPVSLRNDKDLRPVHHAICHYIPSSSTVHFDIPYHDSVEAAIQHVCSQSEGVDRADALFALQTCKVEKTIYALHRKIEDATGEDLDFLLADARFDLATRMAQEVVHERGKISRTLSDKVDRWVLGSWTGVPIFLAMMYLLFLFSINLGGAFIDFFDIAVQTVAVDGVRHVLESFAPEWLTTLLADGLGGGLQVVATFIPIIAALYLFLTLLEESGYMSRAAFVMDQFMRKLGVSGKAFVPLIVGFGCNVPAIMATRTLDSPRERILTVLMAPFMSCGARLAVYALFAAAFFQGGGQNIVFLLYLTGIAFAILTGLIMRKTLLQGGADHFVMEMPTYQIPGLRNILINTWNKLKGFIVGAGKLIVMVVMVINVVNSLGTDGSFGNQNTEKSVLSATAKVVTPVFSPLGIQQDNWPATVGIVSDLLAKEVVVGTLDALYSQMGTSPSNSGEEETGYSLTAGLQEAIATIPTNLGDAMANLGDPLGFGTIDDEQEVSKATFVAMNQYFDGKIGAFAYLLFILMYFPCVAATGAMYREVGPRWAALGVAWSTGLGYGAAVLFYQLATFAQHPAQSLVWTALIMGIFALAVYAFYLGGRKGKHPPSSLQLRMG</sequence>
<evidence type="ECO:0000256" key="9">
    <source>
        <dbReference type="ARBA" id="ARBA00023065"/>
    </source>
</evidence>
<protein>
    <recommendedName>
        <fullName evidence="12 15">Ferrous iron transport protein B</fullName>
    </recommendedName>
</protein>
<evidence type="ECO:0000256" key="15">
    <source>
        <dbReference type="RuleBase" id="RU362098"/>
    </source>
</evidence>
<evidence type="ECO:0000256" key="1">
    <source>
        <dbReference type="ARBA" id="ARBA00004651"/>
    </source>
</evidence>
<dbReference type="AlphaFoldDB" id="A0A656HK97"/>
<keyword evidence="18" id="KW-1185">Reference proteome</keyword>
<keyword evidence="11 15" id="KW-0472">Membrane</keyword>
<keyword evidence="3" id="KW-1003">Cell membrane</keyword>
<evidence type="ECO:0000256" key="2">
    <source>
        <dbReference type="ARBA" id="ARBA00022448"/>
    </source>
</evidence>
<keyword evidence="7 15" id="KW-1133">Transmembrane helix</keyword>
<dbReference type="SUPFAM" id="SSF52540">
    <property type="entry name" value="P-loop containing nucleoside triphosphate hydrolases"/>
    <property type="match status" value="1"/>
</dbReference>
<keyword evidence="8 15" id="KW-0408">Iron</keyword>
<feature type="transmembrane region" description="Helical" evidence="15">
    <location>
        <begin position="390"/>
        <end position="412"/>
    </location>
</feature>
<feature type="transmembrane region" description="Helical" evidence="15">
    <location>
        <begin position="730"/>
        <end position="749"/>
    </location>
</feature>
<dbReference type="GO" id="GO:0015093">
    <property type="term" value="F:ferrous iron transmembrane transporter activity"/>
    <property type="evidence" value="ECO:0007669"/>
    <property type="project" value="UniProtKB-UniRule"/>
</dbReference>
<feature type="transmembrane region" description="Helical" evidence="15">
    <location>
        <begin position="514"/>
        <end position="532"/>
    </location>
</feature>
<dbReference type="PROSITE" id="PS51711">
    <property type="entry name" value="G_FEOB"/>
    <property type="match status" value="1"/>
</dbReference>
<dbReference type="EMBL" id="JH651384">
    <property type="protein sequence ID" value="EIJ35699.1"/>
    <property type="molecule type" value="Genomic_DNA"/>
</dbReference>
<feature type="binding site" evidence="13">
    <location>
        <begin position="26"/>
        <end position="33"/>
    </location>
    <ligand>
        <name>GTP</name>
        <dbReference type="ChEBI" id="CHEBI:37565"/>
        <label>1</label>
    </ligand>
</feature>
<feature type="binding site" evidence="14">
    <location>
        <position position="37"/>
    </location>
    <ligand>
        <name>Mg(2+)</name>
        <dbReference type="ChEBI" id="CHEBI:18420"/>
        <label>2</label>
    </ligand>
</feature>
<feature type="binding site" evidence="13">
    <location>
        <begin position="72"/>
        <end position="75"/>
    </location>
    <ligand>
        <name>GTP</name>
        <dbReference type="ChEBI" id="CHEBI:37565"/>
        <label>1</label>
    </ligand>
</feature>
<feature type="transmembrane region" description="Helical" evidence="15">
    <location>
        <begin position="281"/>
        <end position="304"/>
    </location>
</feature>
<proteinExistence type="inferred from homology"/>
<keyword evidence="4 15" id="KW-0410">Iron transport</keyword>
<dbReference type="GO" id="GO:0005886">
    <property type="term" value="C:plasma membrane"/>
    <property type="evidence" value="ECO:0007669"/>
    <property type="project" value="UniProtKB-SubCell"/>
</dbReference>
<feature type="transmembrane region" description="Helical" evidence="15">
    <location>
        <begin position="670"/>
        <end position="691"/>
    </location>
</feature>
<keyword evidence="10 13" id="KW-0342">GTP-binding</keyword>
<dbReference type="InterPro" id="IPR011642">
    <property type="entry name" value="Gate_dom"/>
</dbReference>
<feature type="transmembrane region" description="Helical" evidence="15">
    <location>
        <begin position="424"/>
        <end position="450"/>
    </location>
</feature>
<evidence type="ECO:0000256" key="12">
    <source>
        <dbReference type="NCBIfam" id="TIGR00437"/>
    </source>
</evidence>
<reference evidence="18" key="1">
    <citation type="journal article" date="2011" name="Stand. Genomic Sci.">
        <title>Genome sequence of the filamentous, gliding Thiothrix nivea neotype strain (JP2(T)).</title>
        <authorList>
            <person name="Lapidus A."/>
            <person name="Nolan M."/>
            <person name="Lucas S."/>
            <person name="Glavina Del Rio T."/>
            <person name="Tice H."/>
            <person name="Cheng J.F."/>
            <person name="Tapia R."/>
            <person name="Han C."/>
            <person name="Goodwin L."/>
            <person name="Pitluck S."/>
            <person name="Liolios K."/>
            <person name="Pagani I."/>
            <person name="Ivanova N."/>
            <person name="Huntemann M."/>
            <person name="Mavromatis K."/>
            <person name="Mikhailova N."/>
            <person name="Pati A."/>
            <person name="Chen A."/>
            <person name="Palaniappan K."/>
            <person name="Land M."/>
            <person name="Brambilla E.M."/>
            <person name="Rohde M."/>
            <person name="Abt B."/>
            <person name="Verbarg S."/>
            <person name="Goker M."/>
            <person name="Bristow J."/>
            <person name="Eisen J.A."/>
            <person name="Markowitz V."/>
            <person name="Hugenholtz P."/>
            <person name="Kyrpides N.C."/>
            <person name="Klenk H.P."/>
            <person name="Woyke T."/>
        </authorList>
    </citation>
    <scope>NUCLEOTIDE SEQUENCE [LARGE SCALE GENOMIC DNA]</scope>
    <source>
        <strain evidence="18">ATCC 35100 / DSM 5205 / JP2</strain>
    </source>
</reference>
<feature type="binding site" evidence="14">
    <location>
        <position position="41"/>
    </location>
    <ligand>
        <name>Mg(2+)</name>
        <dbReference type="ChEBI" id="CHEBI:18420"/>
        <label>2</label>
    </ligand>
</feature>
<dbReference type="RefSeq" id="WP_002709599.1">
    <property type="nucleotide sequence ID" value="NZ_JH651384.1"/>
</dbReference>
<evidence type="ECO:0000259" key="16">
    <source>
        <dbReference type="PROSITE" id="PS51711"/>
    </source>
</evidence>
<dbReference type="InterPro" id="IPR011640">
    <property type="entry name" value="Fe2_transport_prot_B_C"/>
</dbReference>
<dbReference type="CDD" id="cd01879">
    <property type="entry name" value="FeoB"/>
    <property type="match status" value="1"/>
</dbReference>
<dbReference type="InterPro" id="IPR050860">
    <property type="entry name" value="FeoB_GTPase"/>
</dbReference>